<dbReference type="AlphaFoldDB" id="A0A255GGF0"/>
<protein>
    <recommendedName>
        <fullName evidence="4">Transglutaminase-like domain-containing protein</fullName>
    </recommendedName>
</protein>
<organism evidence="2 3">
    <name type="scientific">Enemella evansiae</name>
    <dbReference type="NCBI Taxonomy" id="2016499"/>
    <lineage>
        <taxon>Bacteria</taxon>
        <taxon>Bacillati</taxon>
        <taxon>Actinomycetota</taxon>
        <taxon>Actinomycetes</taxon>
        <taxon>Propionibacteriales</taxon>
        <taxon>Propionibacteriaceae</taxon>
        <taxon>Enemella</taxon>
    </lineage>
</organism>
<comment type="caution">
    <text evidence="2">The sequence shown here is derived from an EMBL/GenBank/DDBJ whole genome shotgun (WGS) entry which is preliminary data.</text>
</comment>
<evidence type="ECO:0000313" key="2">
    <source>
        <dbReference type="EMBL" id="OYO13383.1"/>
    </source>
</evidence>
<gene>
    <name evidence="2" type="ORF">CGZ94_10390</name>
</gene>
<dbReference type="InterPro" id="IPR038765">
    <property type="entry name" value="Papain-like_cys_pep_sf"/>
</dbReference>
<dbReference type="Gene3D" id="2.40.128.150">
    <property type="entry name" value="Cysteine proteinases"/>
    <property type="match status" value="1"/>
</dbReference>
<evidence type="ECO:0008006" key="4">
    <source>
        <dbReference type="Google" id="ProtNLM"/>
    </source>
</evidence>
<accession>A0A255GGF0</accession>
<dbReference type="Proteomes" id="UP000215896">
    <property type="component" value="Unassembled WGS sequence"/>
</dbReference>
<feature type="chain" id="PRO_5039192059" description="Transglutaminase-like domain-containing protein" evidence="1">
    <location>
        <begin position="24"/>
        <end position="210"/>
    </location>
</feature>
<dbReference type="EMBL" id="NMVO01000013">
    <property type="protein sequence ID" value="OYO13383.1"/>
    <property type="molecule type" value="Genomic_DNA"/>
</dbReference>
<evidence type="ECO:0000313" key="3">
    <source>
        <dbReference type="Proteomes" id="UP000215896"/>
    </source>
</evidence>
<dbReference type="SUPFAM" id="SSF54001">
    <property type="entry name" value="Cysteine proteinases"/>
    <property type="match status" value="1"/>
</dbReference>
<evidence type="ECO:0000256" key="1">
    <source>
        <dbReference type="SAM" id="SignalP"/>
    </source>
</evidence>
<keyword evidence="3" id="KW-1185">Reference proteome</keyword>
<dbReference type="Gene3D" id="3.30.2140.10">
    <property type="entry name" value="Arylamine N-acetyltransferase"/>
    <property type="match status" value="1"/>
</dbReference>
<dbReference type="OrthoDB" id="3727142at2"/>
<dbReference type="RefSeq" id="WP_094359791.1">
    <property type="nucleotide sequence ID" value="NZ_NMVK01000026.1"/>
</dbReference>
<feature type="signal peptide" evidence="1">
    <location>
        <begin position="1"/>
        <end position="23"/>
    </location>
</feature>
<reference evidence="2 3" key="1">
    <citation type="submission" date="2017-07" db="EMBL/GenBank/DDBJ databases">
        <title>Draft whole genome sequences of clinical Proprionibacteriaceae strains.</title>
        <authorList>
            <person name="Bernier A.-M."/>
            <person name="Bernard K."/>
            <person name="Domingo M.-C."/>
        </authorList>
    </citation>
    <scope>NUCLEOTIDE SEQUENCE [LARGE SCALE GENOMIC DNA]</scope>
    <source>
        <strain evidence="2 3">NML 030167</strain>
    </source>
</reference>
<name>A0A255GGF0_9ACTN</name>
<proteinExistence type="predicted"/>
<keyword evidence="1" id="KW-0732">Signal</keyword>
<sequence>MSWKKWALAAGAAGAAVAPLVLQAPRALRAQPDGVHTIRDAIWVSRNSGLSGWELVEFARSLVHRKFTRYSILNLWETPGLAFRNSRGYANQYNGALAEILEALGFQVERVFATRVRQDINPWWRMGHSWLRVTIDGRTLDVCASRANAGPGEVEFIPVTEVLPFRTMTYWNTNNGMILFTVLACWKATLTRKPLPRWMYREFGSKVEDD</sequence>